<dbReference type="InterPro" id="IPR000644">
    <property type="entry name" value="CBS_dom"/>
</dbReference>
<dbReference type="EMBL" id="AP024714">
    <property type="protein sequence ID" value="BCX81075.1"/>
    <property type="molecule type" value="Genomic_DNA"/>
</dbReference>
<evidence type="ECO:0000256" key="1">
    <source>
        <dbReference type="ARBA" id="ARBA00023122"/>
    </source>
</evidence>
<dbReference type="Gene3D" id="3.10.580.10">
    <property type="entry name" value="CBS-domain"/>
    <property type="match status" value="1"/>
</dbReference>
<reference evidence="5" key="1">
    <citation type="journal article" date="2024" name="Int. J. Syst. Evol. Microbiol.">
        <title>Methylomarinovum tepidoasis sp. nov., a moderately thermophilic methanotroph of the family Methylothermaceae isolated from a deep-sea hydrothermal field.</title>
        <authorList>
            <person name="Hirayama H."/>
            <person name="Takaki Y."/>
            <person name="Abe M."/>
            <person name="Miyazaki M."/>
            <person name="Uematsu K."/>
            <person name="Matsui Y."/>
            <person name="Takai K."/>
        </authorList>
    </citation>
    <scope>NUCLEOTIDE SEQUENCE [LARGE SCALE GENOMIC DNA]</scope>
    <source>
        <strain evidence="5">IT-9</strain>
    </source>
</reference>
<protein>
    <recommendedName>
        <fullName evidence="3">CBS domain-containing protein</fullName>
    </recommendedName>
</protein>
<dbReference type="AlphaFoldDB" id="A0AAU9C1Q3"/>
<dbReference type="InterPro" id="IPR046342">
    <property type="entry name" value="CBS_dom_sf"/>
</dbReference>
<dbReference type="Pfam" id="PF00571">
    <property type="entry name" value="CBS"/>
    <property type="match status" value="2"/>
</dbReference>
<evidence type="ECO:0000313" key="5">
    <source>
        <dbReference type="Proteomes" id="UP001321825"/>
    </source>
</evidence>
<dbReference type="CDD" id="cd17775">
    <property type="entry name" value="CBS_pair_bact_arch"/>
    <property type="match status" value="1"/>
</dbReference>
<feature type="domain" description="CBS" evidence="3">
    <location>
        <begin position="7"/>
        <end position="67"/>
    </location>
</feature>
<dbReference type="RefSeq" id="WP_317706015.1">
    <property type="nucleotide sequence ID" value="NZ_AP024714.1"/>
</dbReference>
<dbReference type="PANTHER" id="PTHR43080">
    <property type="entry name" value="CBS DOMAIN-CONTAINING PROTEIN CBSX3, MITOCHONDRIAL"/>
    <property type="match status" value="1"/>
</dbReference>
<dbReference type="PANTHER" id="PTHR43080:SF2">
    <property type="entry name" value="CBS DOMAIN-CONTAINING PROTEIN"/>
    <property type="match status" value="1"/>
</dbReference>
<proteinExistence type="predicted"/>
<organism evidence="4 5">
    <name type="scientific">Methylomarinovum caldicuralii</name>
    <dbReference type="NCBI Taxonomy" id="438856"/>
    <lineage>
        <taxon>Bacteria</taxon>
        <taxon>Pseudomonadati</taxon>
        <taxon>Pseudomonadota</taxon>
        <taxon>Gammaproteobacteria</taxon>
        <taxon>Methylococcales</taxon>
        <taxon>Methylothermaceae</taxon>
        <taxon>Methylomarinovum</taxon>
    </lineage>
</organism>
<sequence>MTVGNICNREVVIVHRDEDVLAAARLMRQFHVGSVVVVEEQDGKRIPVGIVTDRDIVVKVLARGLEPAHLRVQEIMSAGAETVAETAEILPTVERMRDAAIRRLPVVAADGSLVGIVTLDDLIDLLAEMLGDLARLVKREQQREVRTP</sequence>
<dbReference type="SUPFAM" id="SSF54631">
    <property type="entry name" value="CBS-domain pair"/>
    <property type="match status" value="1"/>
</dbReference>
<name>A0AAU9C1Q3_9GAMM</name>
<dbReference type="SMART" id="SM00116">
    <property type="entry name" value="CBS"/>
    <property type="match status" value="2"/>
</dbReference>
<dbReference type="PROSITE" id="PS51371">
    <property type="entry name" value="CBS"/>
    <property type="match status" value="2"/>
</dbReference>
<feature type="domain" description="CBS" evidence="3">
    <location>
        <begin position="76"/>
        <end position="133"/>
    </location>
</feature>
<evidence type="ECO:0000313" key="4">
    <source>
        <dbReference type="EMBL" id="BCX81075.1"/>
    </source>
</evidence>
<dbReference type="Proteomes" id="UP001321825">
    <property type="component" value="Chromosome"/>
</dbReference>
<keyword evidence="5" id="KW-1185">Reference proteome</keyword>
<dbReference type="InterPro" id="IPR051257">
    <property type="entry name" value="Diverse_CBS-Domain"/>
</dbReference>
<dbReference type="KEGG" id="mcau:MIT9_P0653"/>
<evidence type="ECO:0000259" key="3">
    <source>
        <dbReference type="PROSITE" id="PS51371"/>
    </source>
</evidence>
<gene>
    <name evidence="4" type="ORF">MIT9_P0653</name>
</gene>
<keyword evidence="1 2" id="KW-0129">CBS domain</keyword>
<evidence type="ECO:0000256" key="2">
    <source>
        <dbReference type="PROSITE-ProRule" id="PRU00703"/>
    </source>
</evidence>
<accession>A0AAU9C1Q3</accession>